<evidence type="ECO:0000313" key="5">
    <source>
        <dbReference type="Ensembl" id="ENSAPOP00000012478.1"/>
    </source>
</evidence>
<dbReference type="InterPro" id="IPR050208">
    <property type="entry name" value="MHC_class-I_related"/>
</dbReference>
<dbReference type="InterPro" id="IPR011161">
    <property type="entry name" value="MHC_I-like_Ag-recog"/>
</dbReference>
<dbReference type="SUPFAM" id="SSF54452">
    <property type="entry name" value="MHC antigen-recognition domain"/>
    <property type="match status" value="1"/>
</dbReference>
<dbReference type="SUPFAM" id="SSF48726">
    <property type="entry name" value="Immunoglobulin"/>
    <property type="match status" value="1"/>
</dbReference>
<dbReference type="Pfam" id="PF00129">
    <property type="entry name" value="MHC_I"/>
    <property type="match status" value="1"/>
</dbReference>
<name>A0A3Q1F6B9_9TELE</name>
<dbReference type="Gene3D" id="2.60.40.10">
    <property type="entry name" value="Immunoglobulins"/>
    <property type="match status" value="1"/>
</dbReference>
<dbReference type="Gene3D" id="3.30.500.10">
    <property type="entry name" value="MHC class I-like antigen recognition-like"/>
    <property type="match status" value="2"/>
</dbReference>
<dbReference type="PRINTS" id="PR01638">
    <property type="entry name" value="MHCCLASSI"/>
</dbReference>
<dbReference type="Proteomes" id="UP000257200">
    <property type="component" value="Unplaced"/>
</dbReference>
<dbReference type="GO" id="GO:0009897">
    <property type="term" value="C:external side of plasma membrane"/>
    <property type="evidence" value="ECO:0007669"/>
    <property type="project" value="TreeGrafter"/>
</dbReference>
<keyword evidence="3" id="KW-0472">Membrane</keyword>
<dbReference type="PROSITE" id="PS50835">
    <property type="entry name" value="IG_LIKE"/>
    <property type="match status" value="1"/>
</dbReference>
<dbReference type="InterPro" id="IPR011162">
    <property type="entry name" value="MHC_I/II-like_Ag-recog"/>
</dbReference>
<organism evidence="5 6">
    <name type="scientific">Acanthochromis polyacanthus</name>
    <name type="common">spiny chromis</name>
    <dbReference type="NCBI Taxonomy" id="80966"/>
    <lineage>
        <taxon>Eukaryota</taxon>
        <taxon>Metazoa</taxon>
        <taxon>Chordata</taxon>
        <taxon>Craniata</taxon>
        <taxon>Vertebrata</taxon>
        <taxon>Euteleostomi</taxon>
        <taxon>Actinopterygii</taxon>
        <taxon>Neopterygii</taxon>
        <taxon>Teleostei</taxon>
        <taxon>Neoteleostei</taxon>
        <taxon>Acanthomorphata</taxon>
        <taxon>Ovalentaria</taxon>
        <taxon>Pomacentridae</taxon>
        <taxon>Acanthochromis</taxon>
    </lineage>
</organism>
<dbReference type="InterPro" id="IPR013783">
    <property type="entry name" value="Ig-like_fold"/>
</dbReference>
<dbReference type="InterPro" id="IPR037055">
    <property type="entry name" value="MHC_I-like_Ag-recog_sf"/>
</dbReference>
<evidence type="ECO:0000313" key="6">
    <source>
        <dbReference type="Proteomes" id="UP000257200"/>
    </source>
</evidence>
<dbReference type="InterPro" id="IPR003597">
    <property type="entry name" value="Ig_C1-set"/>
</dbReference>
<keyword evidence="6" id="KW-1185">Reference proteome</keyword>
<evidence type="ECO:0000259" key="4">
    <source>
        <dbReference type="PROSITE" id="PS50835"/>
    </source>
</evidence>
<proteinExistence type="inferred from homology"/>
<dbReference type="GeneTree" id="ENSGT01150000287002"/>
<protein>
    <submittedName>
        <fullName evidence="5">Major histocompatibility complex class I ZAA</fullName>
    </submittedName>
</protein>
<sequence>MFVLSGADLICPFSLSVLTAISSKLMYLKKHSLTYIYTAISKPMGYPGIHEFTAMGLLDDKIDYHDSENQVKVPKQSWMKERLQQDYWKKGTHGCTALLGNVQDDGSIKFNRGMDMYNYDGRDFLLFDDGNGVWVASVEPVVTTKRKWDGVLVLKEYTKGYLENECIKWLTEFLDYGQKHLKEVSKPEVFLYTTKSKVKSNVVLNCLPTSFYPKDIIVQIKQNDHVLSKLDGLETSDVRPNEDDTFQRRDHVKILKSDVSTYSCQIIHKTSEIDIEKVWAGGSNTAIIIGAVIAALVLVGVLVLVVSKITGKIGRWTMLYNL</sequence>
<reference evidence="5" key="1">
    <citation type="submission" date="2025-08" db="UniProtKB">
        <authorList>
            <consortium name="Ensembl"/>
        </authorList>
    </citation>
    <scope>IDENTIFICATION</scope>
</reference>
<keyword evidence="1" id="KW-0325">Glycoprotein</keyword>
<accession>A0A3Q1F6B9</accession>
<keyword evidence="3" id="KW-0812">Transmembrane</keyword>
<evidence type="ECO:0000256" key="1">
    <source>
        <dbReference type="ARBA" id="ARBA00023180"/>
    </source>
</evidence>
<dbReference type="PANTHER" id="PTHR16675">
    <property type="entry name" value="MHC CLASS I-RELATED"/>
    <property type="match status" value="1"/>
</dbReference>
<dbReference type="Pfam" id="PF07654">
    <property type="entry name" value="C1-set"/>
    <property type="match status" value="1"/>
</dbReference>
<evidence type="ECO:0000256" key="2">
    <source>
        <dbReference type="RuleBase" id="RU004439"/>
    </source>
</evidence>
<dbReference type="InterPro" id="IPR036179">
    <property type="entry name" value="Ig-like_dom_sf"/>
</dbReference>
<dbReference type="AlphaFoldDB" id="A0A3Q1F6B9"/>
<evidence type="ECO:0000256" key="3">
    <source>
        <dbReference type="SAM" id="Phobius"/>
    </source>
</evidence>
<keyword evidence="3" id="KW-1133">Transmembrane helix</keyword>
<dbReference type="InterPro" id="IPR007110">
    <property type="entry name" value="Ig-like_dom"/>
</dbReference>
<dbReference type="PANTHER" id="PTHR16675:SF193">
    <property type="entry name" value="LOC571647 PROTEIN-RELATED"/>
    <property type="match status" value="1"/>
</dbReference>
<dbReference type="Ensembl" id="ENSAPOT00000032022.1">
    <property type="protein sequence ID" value="ENSAPOP00000012478.1"/>
    <property type="gene ID" value="ENSAPOG00000015533.1"/>
</dbReference>
<dbReference type="GO" id="GO:0006955">
    <property type="term" value="P:immune response"/>
    <property type="evidence" value="ECO:0007669"/>
    <property type="project" value="TreeGrafter"/>
</dbReference>
<comment type="similarity">
    <text evidence="2">Belongs to the MHC class I family.</text>
</comment>
<feature type="transmembrane region" description="Helical" evidence="3">
    <location>
        <begin position="286"/>
        <end position="306"/>
    </location>
</feature>
<reference evidence="5" key="2">
    <citation type="submission" date="2025-09" db="UniProtKB">
        <authorList>
            <consortium name="Ensembl"/>
        </authorList>
    </citation>
    <scope>IDENTIFICATION</scope>
</reference>
<dbReference type="InterPro" id="IPR001039">
    <property type="entry name" value="MHC_I_a_a1/a2"/>
</dbReference>
<feature type="domain" description="Ig-like" evidence="4">
    <location>
        <begin position="187"/>
        <end position="276"/>
    </location>
</feature>
<dbReference type="SMART" id="SM00407">
    <property type="entry name" value="IGc1"/>
    <property type="match status" value="1"/>
</dbReference>
<dbReference type="GO" id="GO:0005615">
    <property type="term" value="C:extracellular space"/>
    <property type="evidence" value="ECO:0007669"/>
    <property type="project" value="TreeGrafter"/>
</dbReference>